<dbReference type="AlphaFoldDB" id="A0AAV8VCG6"/>
<evidence type="ECO:0000313" key="2">
    <source>
        <dbReference type="EMBL" id="KAJ8911636.1"/>
    </source>
</evidence>
<sequence>MNINDTVGQRYGSEEHQTACGRPYRSGRMYFPPCDINKQGFCNTPGNTYPWHAMKRFVHDNQGLMKRMYGDQRHGHVLRSELQNNLDILDSHGETFIAPKYFEYDEGTENDLFQDNDMPVEENEARLFPDSIADEALYNTKFVFSEEPVISIKLSNLQSGHRLGPIIEKTATITELINNETVDHITETADYNITTETDDEQIISTTSQILNTDDDSSEKYTEDQKNKRKFK</sequence>
<dbReference type="InterPro" id="IPR052444">
    <property type="entry name" value="Spz/Toll_ligand-like"/>
</dbReference>
<dbReference type="GO" id="GO:0005121">
    <property type="term" value="F:Toll binding"/>
    <property type="evidence" value="ECO:0007669"/>
    <property type="project" value="TreeGrafter"/>
</dbReference>
<protein>
    <submittedName>
        <fullName evidence="2">Uncharacterized protein</fullName>
    </submittedName>
</protein>
<evidence type="ECO:0000313" key="3">
    <source>
        <dbReference type="Proteomes" id="UP001159042"/>
    </source>
</evidence>
<accession>A0AAV8VCG6</accession>
<name>A0AAV8VCG6_9CUCU</name>
<dbReference type="GO" id="GO:0021556">
    <property type="term" value="P:central nervous system formation"/>
    <property type="evidence" value="ECO:0007669"/>
    <property type="project" value="TreeGrafter"/>
</dbReference>
<evidence type="ECO:0000256" key="1">
    <source>
        <dbReference type="SAM" id="MobiDB-lite"/>
    </source>
</evidence>
<gene>
    <name evidence="2" type="ORF">NQ315_005981</name>
</gene>
<proteinExistence type="predicted"/>
<organism evidence="2 3">
    <name type="scientific">Exocentrus adspersus</name>
    <dbReference type="NCBI Taxonomy" id="1586481"/>
    <lineage>
        <taxon>Eukaryota</taxon>
        <taxon>Metazoa</taxon>
        <taxon>Ecdysozoa</taxon>
        <taxon>Arthropoda</taxon>
        <taxon>Hexapoda</taxon>
        <taxon>Insecta</taxon>
        <taxon>Pterygota</taxon>
        <taxon>Neoptera</taxon>
        <taxon>Endopterygota</taxon>
        <taxon>Coleoptera</taxon>
        <taxon>Polyphaga</taxon>
        <taxon>Cucujiformia</taxon>
        <taxon>Chrysomeloidea</taxon>
        <taxon>Cerambycidae</taxon>
        <taxon>Lamiinae</taxon>
        <taxon>Acanthocinini</taxon>
        <taxon>Exocentrus</taxon>
    </lineage>
</organism>
<dbReference type="PANTHER" id="PTHR23199:SF5">
    <property type="entry name" value="PROTEIN SPAETZLE 4"/>
    <property type="match status" value="1"/>
</dbReference>
<dbReference type="Proteomes" id="UP001159042">
    <property type="component" value="Unassembled WGS sequence"/>
</dbReference>
<dbReference type="GO" id="GO:0008083">
    <property type="term" value="F:growth factor activity"/>
    <property type="evidence" value="ECO:0007669"/>
    <property type="project" value="TreeGrafter"/>
</dbReference>
<dbReference type="PANTHER" id="PTHR23199">
    <property type="entry name" value="NEUROTROPHIN 1-RELATED"/>
    <property type="match status" value="1"/>
</dbReference>
<reference evidence="2 3" key="1">
    <citation type="journal article" date="2023" name="Insect Mol. Biol.">
        <title>Genome sequencing provides insights into the evolution of gene families encoding plant cell wall-degrading enzymes in longhorned beetles.</title>
        <authorList>
            <person name="Shin N.R."/>
            <person name="Okamura Y."/>
            <person name="Kirsch R."/>
            <person name="Pauchet Y."/>
        </authorList>
    </citation>
    <scope>NUCLEOTIDE SEQUENCE [LARGE SCALE GENOMIC DNA]</scope>
    <source>
        <strain evidence="2">EAD_L_NR</strain>
    </source>
</reference>
<dbReference type="GO" id="GO:0005576">
    <property type="term" value="C:extracellular region"/>
    <property type="evidence" value="ECO:0007669"/>
    <property type="project" value="TreeGrafter"/>
</dbReference>
<dbReference type="EMBL" id="JANEYG010000170">
    <property type="protein sequence ID" value="KAJ8911636.1"/>
    <property type="molecule type" value="Genomic_DNA"/>
</dbReference>
<comment type="caution">
    <text evidence="2">The sequence shown here is derived from an EMBL/GenBank/DDBJ whole genome shotgun (WGS) entry which is preliminary data.</text>
</comment>
<dbReference type="GO" id="GO:0045087">
    <property type="term" value="P:innate immune response"/>
    <property type="evidence" value="ECO:0007669"/>
    <property type="project" value="TreeGrafter"/>
</dbReference>
<keyword evidence="3" id="KW-1185">Reference proteome</keyword>
<feature type="region of interest" description="Disordered" evidence="1">
    <location>
        <begin position="206"/>
        <end position="231"/>
    </location>
</feature>